<dbReference type="AlphaFoldDB" id="A0A0D9XC61"/>
<dbReference type="InterPro" id="IPR002110">
    <property type="entry name" value="Ankyrin_rpt"/>
</dbReference>
<evidence type="ECO:0000256" key="3">
    <source>
        <dbReference type="PROSITE-ProRule" id="PRU00023"/>
    </source>
</evidence>
<keyword evidence="7" id="KW-1185">Reference proteome</keyword>
<keyword evidence="1" id="KW-0677">Repeat</keyword>
<dbReference type="Proteomes" id="UP000032180">
    <property type="component" value="Chromosome 9"/>
</dbReference>
<evidence type="ECO:0000256" key="5">
    <source>
        <dbReference type="SAM" id="Phobius"/>
    </source>
</evidence>
<dbReference type="SUPFAM" id="SSF48403">
    <property type="entry name" value="Ankyrin repeat"/>
    <property type="match status" value="1"/>
</dbReference>
<keyword evidence="5" id="KW-1133">Transmembrane helix</keyword>
<feature type="transmembrane region" description="Helical" evidence="5">
    <location>
        <begin position="547"/>
        <end position="568"/>
    </location>
</feature>
<feature type="transmembrane region" description="Helical" evidence="5">
    <location>
        <begin position="606"/>
        <end position="632"/>
    </location>
</feature>
<proteinExistence type="predicted"/>
<feature type="transmembrane region" description="Helical" evidence="5">
    <location>
        <begin position="574"/>
        <end position="594"/>
    </location>
</feature>
<keyword evidence="5" id="KW-0472">Membrane</keyword>
<dbReference type="GO" id="GO:0005886">
    <property type="term" value="C:plasma membrane"/>
    <property type="evidence" value="ECO:0007669"/>
    <property type="project" value="TreeGrafter"/>
</dbReference>
<dbReference type="PANTHER" id="PTHR24186">
    <property type="entry name" value="PROTEIN PHOSPHATASE 1 REGULATORY SUBUNIT"/>
    <property type="match status" value="1"/>
</dbReference>
<reference evidence="6" key="3">
    <citation type="submission" date="2015-04" db="UniProtKB">
        <authorList>
            <consortium name="EnsemblPlants"/>
        </authorList>
    </citation>
    <scope>IDENTIFICATION</scope>
</reference>
<protein>
    <submittedName>
        <fullName evidence="6">Uncharacterized protein</fullName>
    </submittedName>
</protein>
<dbReference type="EnsemblPlants" id="LPERR09G03000.1">
    <property type="protein sequence ID" value="LPERR09G03000.1"/>
    <property type="gene ID" value="LPERR09G03000"/>
</dbReference>
<feature type="region of interest" description="Disordered" evidence="4">
    <location>
        <begin position="1"/>
        <end position="52"/>
    </location>
</feature>
<name>A0A0D9XC61_9ORYZ</name>
<evidence type="ECO:0000313" key="7">
    <source>
        <dbReference type="Proteomes" id="UP000032180"/>
    </source>
</evidence>
<dbReference type="SMART" id="SM00248">
    <property type="entry name" value="ANK"/>
    <property type="match status" value="9"/>
</dbReference>
<feature type="repeat" description="ANK" evidence="3">
    <location>
        <begin position="162"/>
        <end position="194"/>
    </location>
</feature>
<organism evidence="6 7">
    <name type="scientific">Leersia perrieri</name>
    <dbReference type="NCBI Taxonomy" id="77586"/>
    <lineage>
        <taxon>Eukaryota</taxon>
        <taxon>Viridiplantae</taxon>
        <taxon>Streptophyta</taxon>
        <taxon>Embryophyta</taxon>
        <taxon>Tracheophyta</taxon>
        <taxon>Spermatophyta</taxon>
        <taxon>Magnoliopsida</taxon>
        <taxon>Liliopsida</taxon>
        <taxon>Poales</taxon>
        <taxon>Poaceae</taxon>
        <taxon>BOP clade</taxon>
        <taxon>Oryzoideae</taxon>
        <taxon>Oryzeae</taxon>
        <taxon>Oryzinae</taxon>
        <taxon>Leersia</taxon>
    </lineage>
</organism>
<dbReference type="eggNOG" id="KOG0504">
    <property type="taxonomic scope" value="Eukaryota"/>
</dbReference>
<reference evidence="6 7" key="1">
    <citation type="submission" date="2012-08" db="EMBL/GenBank/DDBJ databases">
        <title>Oryza genome evolution.</title>
        <authorList>
            <person name="Wing R.A."/>
        </authorList>
    </citation>
    <scope>NUCLEOTIDE SEQUENCE</scope>
</reference>
<dbReference type="Pfam" id="PF12796">
    <property type="entry name" value="Ank_2"/>
    <property type="match status" value="2"/>
</dbReference>
<dbReference type="STRING" id="77586.A0A0D9XC61"/>
<evidence type="ECO:0000256" key="2">
    <source>
        <dbReference type="ARBA" id="ARBA00023043"/>
    </source>
</evidence>
<dbReference type="Pfam" id="PF00023">
    <property type="entry name" value="Ank"/>
    <property type="match status" value="1"/>
</dbReference>
<evidence type="ECO:0000313" key="6">
    <source>
        <dbReference type="EnsemblPlants" id="LPERR09G03000.1"/>
    </source>
</evidence>
<dbReference type="PROSITE" id="PS50297">
    <property type="entry name" value="ANK_REP_REGION"/>
    <property type="match status" value="1"/>
</dbReference>
<keyword evidence="5" id="KW-0812">Transmembrane</keyword>
<feature type="transmembrane region" description="Helical" evidence="5">
    <location>
        <begin position="507"/>
        <end position="526"/>
    </location>
</feature>
<dbReference type="PANTHER" id="PTHR24186:SF50">
    <property type="entry name" value="ANKYRIN REPEAT-CONTAINING PROTEIN ITN1-LIKE ISOFORM X1"/>
    <property type="match status" value="1"/>
</dbReference>
<sequence length="681" mass="74472">MEKRGFDFGEEEKRRNKRGSEVEEGKKAKSRGDHASISINNQEFMSSDRRPNEQEIEMMQISTMRSCSIRGVMAQGDGVLHIAAGFGHVELANAILERQDAVSLLLLLQGNNRGDRPLNCAVRSGRRCKEMAQLIVDKAKQIGIGEHQYSIVANLLRAKNLDGRTCLHEAVLLGDAQVVEYLVSQDVGLDDLSCQSLVQIVDNEGVSPLYLATTLRRHDIVHELITRIPSCDPGAASHSGPNGKTALHAAVRLSKELSETLVNWNPHLIRIPDQYGSTPLHYLAVGCSGWLSHPFLGYSLICRFITSCCITCPHFTVVSELLLEMDPSSGYCEDSEGSLPIHIAAANGMLGVIGQFIKMSPGCELSSNASGQTILHVSAQRGRYDVVQYIFKTSWSNMILNTRDKDGNTALHLALQKGCSRTFFLLMSRSGVNLSFRNKNGHTPLDLAVLSCKSRLIILPARHEWIRNHLLAAGADFGTYRGDHFYNIPQSGRADSEALSEKVTKSAIVMATCAVLIFNAALGILLNVERSGAESKSIQWRDIGSSAFAISIFAVAGFPIVGVTARIFALIWGLWMLIISSLFILEALSARLALTDSTPGTEVDSIIITNLSFAILVLCYFSYSILASILLYRIGKSTQFYGCVGLVPSHSAGACSSMALKTLSFQPCRFSPSCQSYLFIF</sequence>
<keyword evidence="2 3" id="KW-0040">ANK repeat</keyword>
<reference evidence="7" key="2">
    <citation type="submission" date="2013-12" db="EMBL/GenBank/DDBJ databases">
        <authorList>
            <person name="Yu Y."/>
            <person name="Lee S."/>
            <person name="de Baynast K."/>
            <person name="Wissotski M."/>
            <person name="Liu L."/>
            <person name="Talag J."/>
            <person name="Goicoechea J."/>
            <person name="Angelova A."/>
            <person name="Jetty R."/>
            <person name="Kudrna D."/>
            <person name="Golser W."/>
            <person name="Rivera L."/>
            <person name="Zhang J."/>
            <person name="Wing R."/>
        </authorList>
    </citation>
    <scope>NUCLEOTIDE SEQUENCE</scope>
</reference>
<dbReference type="HOGENOM" id="CLU_022685_0_0_1"/>
<dbReference type="Gene3D" id="1.25.40.20">
    <property type="entry name" value="Ankyrin repeat-containing domain"/>
    <property type="match status" value="2"/>
</dbReference>
<dbReference type="InterPro" id="IPR036770">
    <property type="entry name" value="Ankyrin_rpt-contain_sf"/>
</dbReference>
<feature type="compositionally biased region" description="Basic and acidic residues" evidence="4">
    <location>
        <begin position="1"/>
        <end position="34"/>
    </location>
</feature>
<dbReference type="Gramene" id="LPERR09G03000.1">
    <property type="protein sequence ID" value="LPERR09G03000.1"/>
    <property type="gene ID" value="LPERR09G03000"/>
</dbReference>
<evidence type="ECO:0000256" key="4">
    <source>
        <dbReference type="SAM" id="MobiDB-lite"/>
    </source>
</evidence>
<feature type="repeat" description="ANK" evidence="3">
    <location>
        <begin position="406"/>
        <end position="439"/>
    </location>
</feature>
<dbReference type="PROSITE" id="PS50088">
    <property type="entry name" value="ANK_REPEAT"/>
    <property type="match status" value="2"/>
</dbReference>
<evidence type="ECO:0000256" key="1">
    <source>
        <dbReference type="ARBA" id="ARBA00022737"/>
    </source>
</evidence>
<accession>A0A0D9XC61</accession>